<comment type="similarity">
    <text evidence="1">Belongs to the virb1 family.</text>
</comment>
<dbReference type="Proteomes" id="UP000580654">
    <property type="component" value="Unassembled WGS sequence"/>
</dbReference>
<evidence type="ECO:0000256" key="1">
    <source>
        <dbReference type="ARBA" id="ARBA00009387"/>
    </source>
</evidence>
<dbReference type="InterPro" id="IPR023346">
    <property type="entry name" value="Lysozyme-like_dom_sf"/>
</dbReference>
<reference evidence="4 5" key="1">
    <citation type="submission" date="2020-08" db="EMBL/GenBank/DDBJ databases">
        <title>Genomic Encyclopedia of Type Strains, Phase IV (KMG-IV): sequencing the most valuable type-strain genomes for metagenomic binning, comparative biology and taxonomic classification.</title>
        <authorList>
            <person name="Goeker M."/>
        </authorList>
    </citation>
    <scope>NUCLEOTIDE SEQUENCE [LARGE SCALE GENOMIC DNA]</scope>
    <source>
        <strain evidence="4 5">DSM 25622</strain>
    </source>
</reference>
<dbReference type="RefSeq" id="WP_184521167.1">
    <property type="nucleotide sequence ID" value="NZ_JACIJD010000028.1"/>
</dbReference>
<evidence type="ECO:0000256" key="2">
    <source>
        <dbReference type="SAM" id="MobiDB-lite"/>
    </source>
</evidence>
<dbReference type="EMBL" id="JACIJD010000028">
    <property type="protein sequence ID" value="MBB5696061.1"/>
    <property type="molecule type" value="Genomic_DNA"/>
</dbReference>
<dbReference type="AlphaFoldDB" id="A0A840YHZ2"/>
<feature type="compositionally biased region" description="Pro residues" evidence="2">
    <location>
        <begin position="158"/>
        <end position="174"/>
    </location>
</feature>
<comment type="caution">
    <text evidence="4">The sequence shown here is derived from an EMBL/GenBank/DDBJ whole genome shotgun (WGS) entry which is preliminary data.</text>
</comment>
<name>A0A840YHZ2_9PROT</name>
<protein>
    <recommendedName>
        <fullName evidence="3">Transglycosylase SLT domain-containing protein</fullName>
    </recommendedName>
</protein>
<evidence type="ECO:0000259" key="3">
    <source>
        <dbReference type="Pfam" id="PF01464"/>
    </source>
</evidence>
<gene>
    <name evidence="4" type="ORF">FHS87_004129</name>
</gene>
<organism evidence="4 5">
    <name type="scientific">Muricoccus pecuniae</name>
    <dbReference type="NCBI Taxonomy" id="693023"/>
    <lineage>
        <taxon>Bacteria</taxon>
        <taxon>Pseudomonadati</taxon>
        <taxon>Pseudomonadota</taxon>
        <taxon>Alphaproteobacteria</taxon>
        <taxon>Acetobacterales</taxon>
        <taxon>Roseomonadaceae</taxon>
        <taxon>Muricoccus</taxon>
    </lineage>
</organism>
<evidence type="ECO:0000313" key="5">
    <source>
        <dbReference type="Proteomes" id="UP000580654"/>
    </source>
</evidence>
<dbReference type="Pfam" id="PF01464">
    <property type="entry name" value="SLT"/>
    <property type="match status" value="1"/>
</dbReference>
<feature type="region of interest" description="Disordered" evidence="2">
    <location>
        <begin position="156"/>
        <end position="230"/>
    </location>
</feature>
<accession>A0A840YHZ2</accession>
<proteinExistence type="inferred from homology"/>
<sequence>MSEPLTAVLFLGHLAACAALHPVVKEAPAARALATAQAESALHPFAIGDNNTGRSYFPATREAAVAKARELLALGHRIDAGAMQITDRNWPGYGLTVETVFDPRANICAGGRILGEAFQIERRASCRYNTGRPDCRRESGTNGYPEWVDAAARSVGVLPPPQESPAPAPPPPSPAVVAACGPEPAPWDGWALQAHERCARRRGRDAAHPSSPDGAGAPAVVALNQPSEPR</sequence>
<feature type="domain" description="Transglycosylase SLT" evidence="3">
    <location>
        <begin position="31"/>
        <end position="139"/>
    </location>
</feature>
<dbReference type="SUPFAM" id="SSF53955">
    <property type="entry name" value="Lysozyme-like"/>
    <property type="match status" value="1"/>
</dbReference>
<evidence type="ECO:0000313" key="4">
    <source>
        <dbReference type="EMBL" id="MBB5696061.1"/>
    </source>
</evidence>
<dbReference type="InterPro" id="IPR008258">
    <property type="entry name" value="Transglycosylase_SLT_dom_1"/>
</dbReference>
<dbReference type="Gene3D" id="1.10.530.10">
    <property type="match status" value="1"/>
</dbReference>
<keyword evidence="5" id="KW-1185">Reference proteome</keyword>